<dbReference type="Pfam" id="PF00096">
    <property type="entry name" value="zf-C2H2"/>
    <property type="match status" value="1"/>
</dbReference>
<dbReference type="PANTHER" id="PTHR16515:SF66">
    <property type="entry name" value="C2H2-TYPE DOMAIN-CONTAINING PROTEIN"/>
    <property type="match status" value="1"/>
</dbReference>
<gene>
    <name evidence="10" type="ORF">DPMN_068969</name>
</gene>
<keyword evidence="3" id="KW-0677">Repeat</keyword>
<evidence type="ECO:0000256" key="4">
    <source>
        <dbReference type="ARBA" id="ARBA00022771"/>
    </source>
</evidence>
<reference evidence="10" key="1">
    <citation type="journal article" date="2019" name="bioRxiv">
        <title>The Genome of the Zebra Mussel, Dreissena polymorpha: A Resource for Invasive Species Research.</title>
        <authorList>
            <person name="McCartney M.A."/>
            <person name="Auch B."/>
            <person name="Kono T."/>
            <person name="Mallez S."/>
            <person name="Zhang Y."/>
            <person name="Obille A."/>
            <person name="Becker A."/>
            <person name="Abrahante J.E."/>
            <person name="Garbe J."/>
            <person name="Badalamenti J.P."/>
            <person name="Herman A."/>
            <person name="Mangelson H."/>
            <person name="Liachko I."/>
            <person name="Sullivan S."/>
            <person name="Sone E.D."/>
            <person name="Koren S."/>
            <person name="Silverstein K.A.T."/>
            <person name="Beckman K.B."/>
            <person name="Gohl D.M."/>
        </authorList>
    </citation>
    <scope>NUCLEOTIDE SEQUENCE</scope>
    <source>
        <strain evidence="10">Duluth1</strain>
        <tissue evidence="10">Whole animal</tissue>
    </source>
</reference>
<organism evidence="10 11">
    <name type="scientific">Dreissena polymorpha</name>
    <name type="common">Zebra mussel</name>
    <name type="synonym">Mytilus polymorpha</name>
    <dbReference type="NCBI Taxonomy" id="45954"/>
    <lineage>
        <taxon>Eukaryota</taxon>
        <taxon>Metazoa</taxon>
        <taxon>Spiralia</taxon>
        <taxon>Lophotrochozoa</taxon>
        <taxon>Mollusca</taxon>
        <taxon>Bivalvia</taxon>
        <taxon>Autobranchia</taxon>
        <taxon>Heteroconchia</taxon>
        <taxon>Euheterodonta</taxon>
        <taxon>Imparidentia</taxon>
        <taxon>Neoheterodontei</taxon>
        <taxon>Myida</taxon>
        <taxon>Dreissenoidea</taxon>
        <taxon>Dreissenidae</taxon>
        <taxon>Dreissena</taxon>
    </lineage>
</organism>
<dbReference type="FunFam" id="3.30.160.60:FF:000744">
    <property type="entry name" value="zinc finger E-box-binding homeobox 1"/>
    <property type="match status" value="1"/>
</dbReference>
<dbReference type="InterPro" id="IPR036236">
    <property type="entry name" value="Znf_C2H2_sf"/>
</dbReference>
<dbReference type="SUPFAM" id="SSF57667">
    <property type="entry name" value="beta-beta-alpha zinc fingers"/>
    <property type="match status" value="1"/>
</dbReference>
<comment type="caution">
    <text evidence="10">The sequence shown here is derived from an EMBL/GenBank/DDBJ whole genome shotgun (WGS) entry which is preliminary data.</text>
</comment>
<feature type="domain" description="C2H2-type" evidence="9">
    <location>
        <begin position="425"/>
        <end position="452"/>
    </location>
</feature>
<feature type="domain" description="C2H2-type" evidence="9">
    <location>
        <begin position="453"/>
        <end position="481"/>
    </location>
</feature>
<dbReference type="InterPro" id="IPR013087">
    <property type="entry name" value="Znf_C2H2_type"/>
</dbReference>
<evidence type="ECO:0000313" key="10">
    <source>
        <dbReference type="EMBL" id="KAH3709506.1"/>
    </source>
</evidence>
<dbReference type="InterPro" id="IPR050331">
    <property type="entry name" value="Zinc_finger"/>
</dbReference>
<sequence length="582" mass="64388">MRRKYTENIKEIPGFKYILRAVIKSQIGLLTDLLQEHVQDECCLLIASPAEGSHEEIGTSSGQQFVEDNNVSMKFLEFCLNRQRSTPSQDIDTSTSSYQKKDTKKHKQSSPDLYPDFCPSPSHLPGNKSHQRSTGVRSNPYSRGHRGIVRSILSSTVYSGHLAHSKDSKHANSNLEDQQVDYETSVRIKTEPIDIEGCHNNPVVMETTNIPGKFHCKRRKPFQTTSRLRTSMVACFADTDLSLPSKLPCSTNTSHGSRNLRMDPHPAKDGQAVALLNDQAMANSSKFTEHSRSAEAVSARQEMSGIKHACDSAFTSMQSVTVEPDLPGDFHSSKNPDFSSGNHETSNNKTTCQLQEKDLTVDLTVGSPSTSPDVSCVKTEPGISGLGCSSPPTPCFDAAFLDSPGQRVSSDSRLFGVGDEPVRVHQCEFCSKPFPSKWELSRHRRTHTGEKPYTCHVCQKPFSDKSNMIQHLKGVHLKVKYRPDRPFVRNASWGQQIPVFDDNGDVVLENMEDQNSNDEDLDAHKALLDLSVSMATADVKPHGLVGSSGKRYGASKRKCKKGLFVANAEEREVNNSVDNYGT</sequence>
<feature type="compositionally biased region" description="Polar residues" evidence="8">
    <location>
        <begin position="132"/>
        <end position="141"/>
    </location>
</feature>
<dbReference type="Proteomes" id="UP000828390">
    <property type="component" value="Unassembled WGS sequence"/>
</dbReference>
<dbReference type="AlphaFoldDB" id="A0A9D3Z2L0"/>
<dbReference type="FunFam" id="3.30.160.60:FF:001732">
    <property type="entry name" value="Zgc:162936"/>
    <property type="match status" value="1"/>
</dbReference>
<dbReference type="GO" id="GO:0045893">
    <property type="term" value="P:positive regulation of DNA-templated transcription"/>
    <property type="evidence" value="ECO:0007669"/>
    <property type="project" value="UniProtKB-ARBA"/>
</dbReference>
<keyword evidence="4 7" id="KW-0863">Zinc-finger</keyword>
<reference evidence="10" key="2">
    <citation type="submission" date="2020-11" db="EMBL/GenBank/DDBJ databases">
        <authorList>
            <person name="McCartney M.A."/>
            <person name="Auch B."/>
            <person name="Kono T."/>
            <person name="Mallez S."/>
            <person name="Becker A."/>
            <person name="Gohl D.M."/>
            <person name="Silverstein K.A.T."/>
            <person name="Koren S."/>
            <person name="Bechman K.B."/>
            <person name="Herman A."/>
            <person name="Abrahante J.E."/>
            <person name="Garbe J."/>
        </authorList>
    </citation>
    <scope>NUCLEOTIDE SEQUENCE</scope>
    <source>
        <strain evidence="10">Duluth1</strain>
        <tissue evidence="10">Whole animal</tissue>
    </source>
</reference>
<dbReference type="SMART" id="SM00355">
    <property type="entry name" value="ZnF_C2H2"/>
    <property type="match status" value="2"/>
</dbReference>
<comment type="subcellular location">
    <subcellularLocation>
        <location evidence="1">Nucleus</location>
    </subcellularLocation>
</comment>
<dbReference type="EMBL" id="JAIWYP010000014">
    <property type="protein sequence ID" value="KAH3709506.1"/>
    <property type="molecule type" value="Genomic_DNA"/>
</dbReference>
<protein>
    <recommendedName>
        <fullName evidence="9">C2H2-type domain-containing protein</fullName>
    </recommendedName>
</protein>
<dbReference type="OrthoDB" id="3437960at2759"/>
<name>A0A9D3Z2L0_DREPO</name>
<dbReference type="GO" id="GO:0005634">
    <property type="term" value="C:nucleus"/>
    <property type="evidence" value="ECO:0007669"/>
    <property type="project" value="UniProtKB-SubCell"/>
</dbReference>
<proteinExistence type="predicted"/>
<evidence type="ECO:0000256" key="3">
    <source>
        <dbReference type="ARBA" id="ARBA00022737"/>
    </source>
</evidence>
<dbReference type="GO" id="GO:0043565">
    <property type="term" value="F:sequence-specific DNA binding"/>
    <property type="evidence" value="ECO:0007669"/>
    <property type="project" value="UniProtKB-ARBA"/>
</dbReference>
<keyword evidence="2" id="KW-0479">Metal-binding</keyword>
<dbReference type="Pfam" id="PF13894">
    <property type="entry name" value="zf-C2H2_4"/>
    <property type="match status" value="1"/>
</dbReference>
<evidence type="ECO:0000256" key="7">
    <source>
        <dbReference type="PROSITE-ProRule" id="PRU00042"/>
    </source>
</evidence>
<evidence type="ECO:0000256" key="2">
    <source>
        <dbReference type="ARBA" id="ARBA00022723"/>
    </source>
</evidence>
<evidence type="ECO:0000256" key="8">
    <source>
        <dbReference type="SAM" id="MobiDB-lite"/>
    </source>
</evidence>
<evidence type="ECO:0000259" key="9">
    <source>
        <dbReference type="PROSITE" id="PS50157"/>
    </source>
</evidence>
<dbReference type="GO" id="GO:0005694">
    <property type="term" value="C:chromosome"/>
    <property type="evidence" value="ECO:0007669"/>
    <property type="project" value="UniProtKB-ARBA"/>
</dbReference>
<evidence type="ECO:0000313" key="11">
    <source>
        <dbReference type="Proteomes" id="UP000828390"/>
    </source>
</evidence>
<feature type="region of interest" description="Disordered" evidence="8">
    <location>
        <begin position="86"/>
        <end position="145"/>
    </location>
</feature>
<dbReference type="PANTHER" id="PTHR16515">
    <property type="entry name" value="PR DOMAIN ZINC FINGER PROTEIN"/>
    <property type="match status" value="1"/>
</dbReference>
<evidence type="ECO:0000256" key="5">
    <source>
        <dbReference type="ARBA" id="ARBA00022833"/>
    </source>
</evidence>
<evidence type="ECO:0000256" key="6">
    <source>
        <dbReference type="ARBA" id="ARBA00023242"/>
    </source>
</evidence>
<dbReference type="PROSITE" id="PS50157">
    <property type="entry name" value="ZINC_FINGER_C2H2_2"/>
    <property type="match status" value="2"/>
</dbReference>
<dbReference type="PROSITE" id="PS00028">
    <property type="entry name" value="ZINC_FINGER_C2H2_1"/>
    <property type="match status" value="2"/>
</dbReference>
<feature type="region of interest" description="Disordered" evidence="8">
    <location>
        <begin position="327"/>
        <end position="350"/>
    </location>
</feature>
<keyword evidence="6" id="KW-0539">Nucleus</keyword>
<keyword evidence="5" id="KW-0862">Zinc</keyword>
<dbReference type="GO" id="GO:0008270">
    <property type="term" value="F:zinc ion binding"/>
    <property type="evidence" value="ECO:0007669"/>
    <property type="project" value="UniProtKB-KW"/>
</dbReference>
<dbReference type="Gene3D" id="3.30.160.60">
    <property type="entry name" value="Classic Zinc Finger"/>
    <property type="match status" value="2"/>
</dbReference>
<feature type="compositionally biased region" description="Polar residues" evidence="8">
    <location>
        <begin position="86"/>
        <end position="98"/>
    </location>
</feature>
<feature type="compositionally biased region" description="Polar residues" evidence="8">
    <location>
        <begin position="333"/>
        <end position="350"/>
    </location>
</feature>
<accession>A0A9D3Z2L0</accession>
<evidence type="ECO:0000256" key="1">
    <source>
        <dbReference type="ARBA" id="ARBA00004123"/>
    </source>
</evidence>
<keyword evidence="11" id="KW-1185">Reference proteome</keyword>